<keyword evidence="1" id="KW-0378">Hydrolase</keyword>
<dbReference type="EMBL" id="MU970153">
    <property type="protein sequence ID" value="KAK9319930.1"/>
    <property type="molecule type" value="Genomic_DNA"/>
</dbReference>
<reference evidence="2" key="1">
    <citation type="journal article" date="2024" name="Front. Bioeng. Biotechnol.">
        <title>Genome-scale model development and genomic sequencing of the oleaginous clade Lipomyces.</title>
        <authorList>
            <person name="Czajka J.J."/>
            <person name="Han Y."/>
            <person name="Kim J."/>
            <person name="Mondo S.J."/>
            <person name="Hofstad B.A."/>
            <person name="Robles A."/>
            <person name="Haridas S."/>
            <person name="Riley R."/>
            <person name="LaButti K."/>
            <person name="Pangilinan J."/>
            <person name="Andreopoulos W."/>
            <person name="Lipzen A."/>
            <person name="Yan J."/>
            <person name="Wang M."/>
            <person name="Ng V."/>
            <person name="Grigoriev I.V."/>
            <person name="Spatafora J.W."/>
            <person name="Magnuson J.K."/>
            <person name="Baker S.E."/>
            <person name="Pomraning K.R."/>
        </authorList>
    </citation>
    <scope>NUCLEOTIDE SEQUENCE [LARGE SCALE GENOMIC DNA]</scope>
    <source>
        <strain evidence="2">CBS 10300</strain>
    </source>
</reference>
<evidence type="ECO:0000313" key="2">
    <source>
        <dbReference type="Proteomes" id="UP001489719"/>
    </source>
</evidence>
<keyword evidence="2" id="KW-1185">Reference proteome</keyword>
<dbReference type="Proteomes" id="UP001489719">
    <property type="component" value="Unassembled WGS sequence"/>
</dbReference>
<gene>
    <name evidence="1" type="ORF">V1517DRAFT_330912</name>
</gene>
<comment type="caution">
    <text evidence="1">The sequence shown here is derived from an EMBL/GenBank/DDBJ whole genome shotgun (WGS) entry which is preliminary data.</text>
</comment>
<evidence type="ECO:0000313" key="1">
    <source>
        <dbReference type="EMBL" id="KAK9319930.1"/>
    </source>
</evidence>
<name>A0ACC3TG38_9ASCO</name>
<organism evidence="1 2">
    <name type="scientific">Lipomyces orientalis</name>
    <dbReference type="NCBI Taxonomy" id="1233043"/>
    <lineage>
        <taxon>Eukaryota</taxon>
        <taxon>Fungi</taxon>
        <taxon>Dikarya</taxon>
        <taxon>Ascomycota</taxon>
        <taxon>Saccharomycotina</taxon>
        <taxon>Lipomycetes</taxon>
        <taxon>Lipomycetales</taxon>
        <taxon>Lipomycetaceae</taxon>
        <taxon>Lipomyces</taxon>
    </lineage>
</organism>
<protein>
    <submittedName>
        <fullName evidence="1">P-loop containing nucleoside triphosphate hydrolase protein</fullName>
    </submittedName>
</protein>
<sequence>MSASRQWEALSPALTPWLLETVRTLGYANMTPVQASTIPLFCSNKDVVVEAVTGSGKTISFLIPAIEIILRAGSIPRGRVGGIIVAPTRELASQIYAVLNSVLEFQPTEPTESTILKAQLLIGGSATVASDVQKFLTDTPQIIVGTPGRLLEFLGSPHVQSSSLEVLVLDEADRLLDLGFDKTISGILRLLPKQRRTGLFSATVTSAVGELVRVGLRNPVKIVVKVGDGEREQKVPTTLSISYSVLSPDSKIPSLIHKINTLKYKKAIVYFPTCASVVYFYTLLTSILPKLQSSKSADAQVFSLHGKLPQGPRTKTLNSFINTMKKSVLLTTDVAARGLDIPEVDVVIQIDPPYEANMFLHRAGRAARAGRYGEGYLFLSKGREEGYVDLMEVKKVRMHEAHEIELSGLKTEFYKCLRGWILDSREKHDMAVKAYVSYVRFYTKHTMTSIFRMNEFDFVGFGRAFGLLRLPSMPELKSAPNIPENGWLTNDIDLDAYRYKDPQRELARQEELTDRAAKAAAKQGPPKAANKSWSEQSERRERRDHRREKKRTKRESKAAVIENDESSSDNEEMEEDWKTLIADRKKKRKANVSEMAFDL</sequence>
<proteinExistence type="predicted"/>
<accession>A0ACC3TG38</accession>